<accession>A0A067P425</accession>
<dbReference type="HOGENOM" id="CLU_2606377_0_0_1"/>
<gene>
    <name evidence="1" type="ORF">JAAARDRAFT_618065</name>
</gene>
<organism evidence="1 2">
    <name type="scientific">Jaapia argillacea MUCL 33604</name>
    <dbReference type="NCBI Taxonomy" id="933084"/>
    <lineage>
        <taxon>Eukaryota</taxon>
        <taxon>Fungi</taxon>
        <taxon>Dikarya</taxon>
        <taxon>Basidiomycota</taxon>
        <taxon>Agaricomycotina</taxon>
        <taxon>Agaricomycetes</taxon>
        <taxon>Agaricomycetidae</taxon>
        <taxon>Jaapiales</taxon>
        <taxon>Jaapiaceae</taxon>
        <taxon>Jaapia</taxon>
    </lineage>
</organism>
<dbReference type="InParanoid" id="A0A067P425"/>
<dbReference type="AlphaFoldDB" id="A0A067P425"/>
<proteinExistence type="predicted"/>
<name>A0A067P425_9AGAM</name>
<sequence length="79" mass="8453">METLASCYDATADKLIPKLTSFAAEVPSSFRKFSSASASFLSLLVISGTGDMSGTGFVASLSVNHTSEWCHFRRARGSR</sequence>
<reference evidence="2" key="1">
    <citation type="journal article" date="2014" name="Proc. Natl. Acad. Sci. U.S.A.">
        <title>Extensive sampling of basidiomycete genomes demonstrates inadequacy of the white-rot/brown-rot paradigm for wood decay fungi.</title>
        <authorList>
            <person name="Riley R."/>
            <person name="Salamov A.A."/>
            <person name="Brown D.W."/>
            <person name="Nagy L.G."/>
            <person name="Floudas D."/>
            <person name="Held B.W."/>
            <person name="Levasseur A."/>
            <person name="Lombard V."/>
            <person name="Morin E."/>
            <person name="Otillar R."/>
            <person name="Lindquist E.A."/>
            <person name="Sun H."/>
            <person name="LaButti K.M."/>
            <person name="Schmutz J."/>
            <person name="Jabbour D."/>
            <person name="Luo H."/>
            <person name="Baker S.E."/>
            <person name="Pisabarro A.G."/>
            <person name="Walton J.D."/>
            <person name="Blanchette R.A."/>
            <person name="Henrissat B."/>
            <person name="Martin F."/>
            <person name="Cullen D."/>
            <person name="Hibbett D.S."/>
            <person name="Grigoriev I.V."/>
        </authorList>
    </citation>
    <scope>NUCLEOTIDE SEQUENCE [LARGE SCALE GENOMIC DNA]</scope>
    <source>
        <strain evidence="2">MUCL 33604</strain>
    </source>
</reference>
<keyword evidence="2" id="KW-1185">Reference proteome</keyword>
<dbReference type="EMBL" id="KL197777">
    <property type="protein sequence ID" value="KDQ49663.1"/>
    <property type="molecule type" value="Genomic_DNA"/>
</dbReference>
<protein>
    <submittedName>
        <fullName evidence="1">Uncharacterized protein</fullName>
    </submittedName>
</protein>
<evidence type="ECO:0000313" key="1">
    <source>
        <dbReference type="EMBL" id="KDQ49663.1"/>
    </source>
</evidence>
<evidence type="ECO:0000313" key="2">
    <source>
        <dbReference type="Proteomes" id="UP000027265"/>
    </source>
</evidence>
<dbReference type="Proteomes" id="UP000027265">
    <property type="component" value="Unassembled WGS sequence"/>
</dbReference>